<comment type="similarity">
    <text evidence="2">Belongs to the GTP-binding SRP family.</text>
</comment>
<dbReference type="InterPro" id="IPR020006">
    <property type="entry name" value="FlhF"/>
</dbReference>
<dbReference type="SMART" id="SM00382">
    <property type="entry name" value="AAA"/>
    <property type="match status" value="1"/>
</dbReference>
<keyword evidence="16" id="KW-0966">Cell projection</keyword>
<evidence type="ECO:0000259" key="15">
    <source>
        <dbReference type="SMART" id="SM00962"/>
    </source>
</evidence>
<dbReference type="GO" id="GO:0006614">
    <property type="term" value="P:SRP-dependent cotranslational protein targeting to membrane"/>
    <property type="evidence" value="ECO:0007669"/>
    <property type="project" value="UniProtKB-UniRule"/>
</dbReference>
<dbReference type="FunFam" id="3.40.50.300:FF:000695">
    <property type="entry name" value="Flagellar biosynthesis regulator FlhF"/>
    <property type="match status" value="1"/>
</dbReference>
<dbReference type="GO" id="GO:0015031">
    <property type="term" value="P:protein transport"/>
    <property type="evidence" value="ECO:0007669"/>
    <property type="project" value="UniProtKB-KW"/>
</dbReference>
<comment type="caution">
    <text evidence="16">The sequence shown here is derived from an EMBL/GenBank/DDBJ whole genome shotgun (WGS) entry which is preliminary data.</text>
</comment>
<evidence type="ECO:0000256" key="1">
    <source>
        <dbReference type="ARBA" id="ARBA00004413"/>
    </source>
</evidence>
<dbReference type="PANTHER" id="PTHR43134:SF3">
    <property type="entry name" value="FLAGELLAR BIOSYNTHESIS PROTEIN FLHF"/>
    <property type="match status" value="1"/>
</dbReference>
<evidence type="ECO:0000256" key="5">
    <source>
        <dbReference type="ARBA" id="ARBA00022475"/>
    </source>
</evidence>
<keyword evidence="7" id="KW-1005">Bacterial flagellum biogenesis</keyword>
<organism evidence="16 17">
    <name type="scientific">Blastopirellula retiformator</name>
    <dbReference type="NCBI Taxonomy" id="2527970"/>
    <lineage>
        <taxon>Bacteria</taxon>
        <taxon>Pseudomonadati</taxon>
        <taxon>Planctomycetota</taxon>
        <taxon>Planctomycetia</taxon>
        <taxon>Pirellulales</taxon>
        <taxon>Pirellulaceae</taxon>
        <taxon>Blastopirellula</taxon>
    </lineage>
</organism>
<keyword evidence="10" id="KW-0472">Membrane</keyword>
<dbReference type="PANTHER" id="PTHR43134">
    <property type="entry name" value="SIGNAL RECOGNITION PARTICLE RECEPTOR SUBUNIT ALPHA"/>
    <property type="match status" value="1"/>
</dbReference>
<reference evidence="16 17" key="1">
    <citation type="submission" date="2019-02" db="EMBL/GenBank/DDBJ databases">
        <title>Deep-cultivation of Planctomycetes and their phenomic and genomic characterization uncovers novel biology.</title>
        <authorList>
            <person name="Wiegand S."/>
            <person name="Jogler M."/>
            <person name="Boedeker C."/>
            <person name="Pinto D."/>
            <person name="Vollmers J."/>
            <person name="Rivas-Marin E."/>
            <person name="Kohn T."/>
            <person name="Peeters S.H."/>
            <person name="Heuer A."/>
            <person name="Rast P."/>
            <person name="Oberbeckmann S."/>
            <person name="Bunk B."/>
            <person name="Jeske O."/>
            <person name="Meyerdierks A."/>
            <person name="Storesund J.E."/>
            <person name="Kallscheuer N."/>
            <person name="Luecker S."/>
            <person name="Lage O.M."/>
            <person name="Pohl T."/>
            <person name="Merkel B.J."/>
            <person name="Hornburger P."/>
            <person name="Mueller R.-W."/>
            <person name="Bruemmer F."/>
            <person name="Labrenz M."/>
            <person name="Spormann A.M."/>
            <person name="Op Den Camp H."/>
            <person name="Overmann J."/>
            <person name="Amann R."/>
            <person name="Jetten M.S.M."/>
            <person name="Mascher T."/>
            <person name="Medema M.H."/>
            <person name="Devos D.P."/>
            <person name="Kaster A.-K."/>
            <person name="Ovreas L."/>
            <person name="Rohde M."/>
            <person name="Galperin M.Y."/>
            <person name="Jogler C."/>
        </authorList>
    </citation>
    <scope>NUCLEOTIDE SEQUENCE [LARGE SCALE GENOMIC DNA]</scope>
    <source>
        <strain evidence="16 17">Enr8</strain>
    </source>
</reference>
<keyword evidence="16" id="KW-0282">Flagellum</keyword>
<dbReference type="Pfam" id="PF00448">
    <property type="entry name" value="SRP54"/>
    <property type="match status" value="1"/>
</dbReference>
<evidence type="ECO:0000256" key="11">
    <source>
        <dbReference type="ARBA" id="ARBA00023225"/>
    </source>
</evidence>
<keyword evidence="17" id="KW-1185">Reference proteome</keyword>
<dbReference type="GO" id="GO:0003924">
    <property type="term" value="F:GTPase activity"/>
    <property type="evidence" value="ECO:0007669"/>
    <property type="project" value="UniProtKB-UniRule"/>
</dbReference>
<keyword evidence="11" id="KW-1006">Bacterial flagellum protein export</keyword>
<protein>
    <recommendedName>
        <fullName evidence="3 13">Flagellar biosynthesis protein FlhF</fullName>
    </recommendedName>
</protein>
<dbReference type="SMART" id="SM00962">
    <property type="entry name" value="SRP54"/>
    <property type="match status" value="1"/>
</dbReference>
<dbReference type="RefSeq" id="WP_146429321.1">
    <property type="nucleotide sequence ID" value="NZ_SJPF01000001.1"/>
</dbReference>
<evidence type="ECO:0000256" key="12">
    <source>
        <dbReference type="ARBA" id="ARBA00025337"/>
    </source>
</evidence>
<dbReference type="InterPro" id="IPR047040">
    <property type="entry name" value="FlhF__GTPase_dom"/>
</dbReference>
<dbReference type="GO" id="GO:0005886">
    <property type="term" value="C:plasma membrane"/>
    <property type="evidence" value="ECO:0007669"/>
    <property type="project" value="UniProtKB-SubCell"/>
</dbReference>
<sequence length="390" mass="42455">MDIKTFRAKSMPEALELIRKELGPDAAVLHTRTTPSRGLAGLLGRREFELAASTSVPVKSRFSVDSPAVPTTPTPSEEFIAKRFEVELPATTPDIHPPADAEDHSQRLVDGLVDDQGESILEALSSYAGQSLRNYSPIVAQLYDELLAAEVSPQIAAQLAGHLEEIAAVSHERDLRQRMHQLLAATFRVGADLESPNHGPLRIALVGPTGVGKTTTIAKLAARTRFTQKLRVGLITIDTYRIAAVDQLRAYAEIMDLPMRVVSSPAEMRDAVDHLADCDRIFIDTAGRSPRDAVQLQQLQSVLKAAETDVRYLLLAATTGNRSLQDAERRFASINPTAIITTKLDEVESLGAMFNLMNRTTLPISYVTNGQDVPHSIAVASADELAKQLI</sequence>
<dbReference type="GO" id="GO:0005525">
    <property type="term" value="F:GTP binding"/>
    <property type="evidence" value="ECO:0007669"/>
    <property type="project" value="UniProtKB-UniRule"/>
</dbReference>
<evidence type="ECO:0000256" key="2">
    <source>
        <dbReference type="ARBA" id="ARBA00008531"/>
    </source>
</evidence>
<keyword evidence="8" id="KW-0653">Protein transport</keyword>
<dbReference type="GO" id="GO:0005047">
    <property type="term" value="F:signal recognition particle binding"/>
    <property type="evidence" value="ECO:0007669"/>
    <property type="project" value="TreeGrafter"/>
</dbReference>
<evidence type="ECO:0000256" key="8">
    <source>
        <dbReference type="ARBA" id="ARBA00022927"/>
    </source>
</evidence>
<evidence type="ECO:0000256" key="13">
    <source>
        <dbReference type="NCBIfam" id="TIGR03499"/>
    </source>
</evidence>
<keyword evidence="6" id="KW-0547">Nucleotide-binding</keyword>
<dbReference type="GO" id="GO:0044781">
    <property type="term" value="P:bacterial-type flagellum organization"/>
    <property type="evidence" value="ECO:0007669"/>
    <property type="project" value="UniProtKB-UniRule"/>
</dbReference>
<dbReference type="InterPro" id="IPR027417">
    <property type="entry name" value="P-loop_NTPase"/>
</dbReference>
<proteinExistence type="inferred from homology"/>
<dbReference type="SUPFAM" id="SSF52540">
    <property type="entry name" value="P-loop containing nucleoside triphosphate hydrolases"/>
    <property type="match status" value="1"/>
</dbReference>
<dbReference type="InterPro" id="IPR003593">
    <property type="entry name" value="AAA+_ATPase"/>
</dbReference>
<evidence type="ECO:0000313" key="16">
    <source>
        <dbReference type="EMBL" id="TWT39124.1"/>
    </source>
</evidence>
<keyword evidence="9" id="KW-0342">GTP-binding</keyword>
<evidence type="ECO:0000256" key="3">
    <source>
        <dbReference type="ARBA" id="ARBA00014919"/>
    </source>
</evidence>
<accession>A0A5C5VKI3</accession>
<keyword evidence="5" id="KW-1003">Cell membrane</keyword>
<dbReference type="Gene3D" id="1.20.120.1380">
    <property type="entry name" value="Flagellar FlhF biosynthesis protein, N domain"/>
    <property type="match status" value="1"/>
</dbReference>
<gene>
    <name evidence="16" type="primary">flhF</name>
    <name evidence="16" type="ORF">Enr8_08190</name>
</gene>
<comment type="function">
    <text evidence="12">Necessary for flagellar biosynthesis. May be involved in translocation of the flagellum.</text>
</comment>
<feature type="domain" description="AAA+ ATPase" evidence="14">
    <location>
        <begin position="199"/>
        <end position="350"/>
    </location>
</feature>
<dbReference type="OrthoDB" id="9778554at2"/>
<dbReference type="Proteomes" id="UP000318878">
    <property type="component" value="Unassembled WGS sequence"/>
</dbReference>
<evidence type="ECO:0000256" key="9">
    <source>
        <dbReference type="ARBA" id="ARBA00023134"/>
    </source>
</evidence>
<evidence type="ECO:0000256" key="10">
    <source>
        <dbReference type="ARBA" id="ARBA00023136"/>
    </source>
</evidence>
<comment type="subcellular location">
    <subcellularLocation>
        <location evidence="1">Cell membrane</location>
        <topology evidence="1">Peripheral membrane protein</topology>
        <orientation evidence="1">Cytoplasmic side</orientation>
    </subcellularLocation>
</comment>
<name>A0A5C5VKI3_9BACT</name>
<dbReference type="Gene3D" id="3.40.50.300">
    <property type="entry name" value="P-loop containing nucleotide triphosphate hydrolases"/>
    <property type="match status" value="1"/>
</dbReference>
<dbReference type="InterPro" id="IPR000897">
    <property type="entry name" value="SRP54_GTPase_dom"/>
</dbReference>
<keyword evidence="4" id="KW-0813">Transport</keyword>
<dbReference type="AlphaFoldDB" id="A0A5C5VKI3"/>
<evidence type="ECO:0000259" key="14">
    <source>
        <dbReference type="SMART" id="SM00382"/>
    </source>
</evidence>
<dbReference type="NCBIfam" id="TIGR03499">
    <property type="entry name" value="FlhF"/>
    <property type="match status" value="1"/>
</dbReference>
<evidence type="ECO:0000256" key="6">
    <source>
        <dbReference type="ARBA" id="ARBA00022741"/>
    </source>
</evidence>
<dbReference type="EMBL" id="SJPF01000001">
    <property type="protein sequence ID" value="TWT39124.1"/>
    <property type="molecule type" value="Genomic_DNA"/>
</dbReference>
<evidence type="ECO:0000313" key="17">
    <source>
        <dbReference type="Proteomes" id="UP000318878"/>
    </source>
</evidence>
<evidence type="ECO:0000256" key="7">
    <source>
        <dbReference type="ARBA" id="ARBA00022795"/>
    </source>
</evidence>
<keyword evidence="16" id="KW-0969">Cilium</keyword>
<dbReference type="CDD" id="cd17873">
    <property type="entry name" value="FlhF"/>
    <property type="match status" value="1"/>
</dbReference>
<feature type="domain" description="SRP54-type proteins GTP-binding" evidence="15">
    <location>
        <begin position="200"/>
        <end position="388"/>
    </location>
</feature>
<evidence type="ECO:0000256" key="4">
    <source>
        <dbReference type="ARBA" id="ARBA00022448"/>
    </source>
</evidence>